<dbReference type="Proteomes" id="UP000631576">
    <property type="component" value="Unassembled WGS sequence"/>
</dbReference>
<feature type="domain" description="S-adenosyl-l-methionine hydroxide adenosyltransferase C-terminal" evidence="4">
    <location>
        <begin position="180"/>
        <end position="276"/>
    </location>
</feature>
<reference evidence="5 6" key="1">
    <citation type="submission" date="2020-08" db="EMBL/GenBank/DDBJ databases">
        <title>Genome public.</title>
        <authorList>
            <person name="Liu C."/>
            <person name="Sun Q."/>
        </authorList>
    </citation>
    <scope>NUCLEOTIDE SEQUENCE [LARGE SCALE GENOMIC DNA]</scope>
    <source>
        <strain evidence="5 6">NSJ-13</strain>
    </source>
</reference>
<evidence type="ECO:0000313" key="5">
    <source>
        <dbReference type="EMBL" id="MBC5682228.1"/>
    </source>
</evidence>
<dbReference type="InterPro" id="IPR002747">
    <property type="entry name" value="SAM_OH_AdoTrfase"/>
</dbReference>
<sequence length="287" mass="31746">MNSKAAVVMQTDFTKDISVCTMQGVCMMVDPTLRVFDNTHDIKSFDTYQASTCLSYVVDFWPAGTVFVSVVDPGVGTDRRACVAKLKNGSYVVTPDNGTLTHVAKYIGVEAVRVINEEAHRLKNTAQCNIFHGRDVFAYCAAKLAAGIITYEEVGPEYPIEEIVLHEIIPYQWEGNKFFGMIDTADYHFGLICSNIPADVFEKAGVSYGDLLNVKIRKQGQEEPVFSGKVPFCDSFGSVAEGEPLLMVSETLQIQIAINYENMSEKYGIQVGPNWTIEMELCEKGGK</sequence>
<comment type="similarity">
    <text evidence="2">Belongs to the SAM hydrolase / SAM-dependent halogenase family.</text>
</comment>
<keyword evidence="1" id="KW-0949">S-adenosyl-L-methionine</keyword>
<gene>
    <name evidence="5" type="ORF">H8S40_01290</name>
</gene>
<evidence type="ECO:0000259" key="3">
    <source>
        <dbReference type="Pfam" id="PF01887"/>
    </source>
</evidence>
<dbReference type="SUPFAM" id="SSF101852">
    <property type="entry name" value="Bacterial fluorinating enzyme, C-terminal domain"/>
    <property type="match status" value="1"/>
</dbReference>
<dbReference type="PANTHER" id="PTHR35092">
    <property type="entry name" value="CHLORINASE MJ1651"/>
    <property type="match status" value="1"/>
</dbReference>
<dbReference type="Gene3D" id="2.40.30.90">
    <property type="entry name" value="Bacterial fluorinating enzyme like"/>
    <property type="match status" value="1"/>
</dbReference>
<accession>A0ABR7G459</accession>
<dbReference type="PIRSF" id="PIRSF006779">
    <property type="entry name" value="UCP006779"/>
    <property type="match status" value="1"/>
</dbReference>
<protein>
    <submittedName>
        <fullName evidence="5">SAM-dependent chlorinase/fluorinase</fullName>
    </submittedName>
</protein>
<dbReference type="InterPro" id="IPR023227">
    <property type="entry name" value="SAM_OH_AdoTrfase_C_sf"/>
</dbReference>
<evidence type="ECO:0000256" key="2">
    <source>
        <dbReference type="ARBA" id="ARBA00024035"/>
    </source>
</evidence>
<dbReference type="RefSeq" id="WP_186864362.1">
    <property type="nucleotide sequence ID" value="NZ_JACOPE010000001.1"/>
</dbReference>
<dbReference type="Pfam" id="PF20257">
    <property type="entry name" value="SAM_HAT_C"/>
    <property type="match status" value="1"/>
</dbReference>
<keyword evidence="6" id="KW-1185">Reference proteome</keyword>
<dbReference type="Gene3D" id="3.40.50.10790">
    <property type="entry name" value="S-adenosyl-l-methionine hydroxide adenosyltransferase, N-terminal"/>
    <property type="match status" value="1"/>
</dbReference>
<evidence type="ECO:0000313" key="6">
    <source>
        <dbReference type="Proteomes" id="UP000631576"/>
    </source>
</evidence>
<proteinExistence type="inferred from homology"/>
<dbReference type="EMBL" id="JACOPE010000001">
    <property type="protein sequence ID" value="MBC5682228.1"/>
    <property type="molecule type" value="Genomic_DNA"/>
</dbReference>
<evidence type="ECO:0000259" key="4">
    <source>
        <dbReference type="Pfam" id="PF20257"/>
    </source>
</evidence>
<dbReference type="Pfam" id="PF01887">
    <property type="entry name" value="SAM_HAT_N"/>
    <property type="match status" value="1"/>
</dbReference>
<dbReference type="InterPro" id="IPR046470">
    <property type="entry name" value="SAM_HAT_C"/>
</dbReference>
<organism evidence="5 6">
    <name type="scientific">Ruminococcus hominis</name>
    <dbReference type="NCBI Taxonomy" id="2763065"/>
    <lineage>
        <taxon>Bacteria</taxon>
        <taxon>Bacillati</taxon>
        <taxon>Bacillota</taxon>
        <taxon>Clostridia</taxon>
        <taxon>Eubacteriales</taxon>
        <taxon>Oscillospiraceae</taxon>
        <taxon>Ruminococcus</taxon>
    </lineage>
</organism>
<name>A0ABR7G459_9FIRM</name>
<dbReference type="SUPFAM" id="SSF102522">
    <property type="entry name" value="Bacterial fluorinating enzyme, N-terminal domain"/>
    <property type="match status" value="1"/>
</dbReference>
<feature type="domain" description="S-adenosyl-l-methionine hydroxide adenosyltransferase N-terminal" evidence="3">
    <location>
        <begin position="7"/>
        <end position="154"/>
    </location>
</feature>
<dbReference type="InterPro" id="IPR046469">
    <property type="entry name" value="SAM_HAT_N"/>
</dbReference>
<dbReference type="InterPro" id="IPR023228">
    <property type="entry name" value="SAM_OH_AdoTrfase_N_sf"/>
</dbReference>
<evidence type="ECO:0000256" key="1">
    <source>
        <dbReference type="ARBA" id="ARBA00022691"/>
    </source>
</evidence>
<dbReference type="PANTHER" id="PTHR35092:SF1">
    <property type="entry name" value="CHLORINASE MJ1651"/>
    <property type="match status" value="1"/>
</dbReference>
<comment type="caution">
    <text evidence="5">The sequence shown here is derived from an EMBL/GenBank/DDBJ whole genome shotgun (WGS) entry which is preliminary data.</text>
</comment>